<feature type="compositionally biased region" description="Basic residues" evidence="1">
    <location>
        <begin position="100"/>
        <end position="119"/>
    </location>
</feature>
<keyword evidence="2" id="KW-1133">Transmembrane helix</keyword>
<feature type="region of interest" description="Disordered" evidence="1">
    <location>
        <begin position="72"/>
        <end position="170"/>
    </location>
</feature>
<keyword evidence="4" id="KW-1185">Reference proteome</keyword>
<comment type="caution">
    <text evidence="3">The sequence shown here is derived from an EMBL/GenBank/DDBJ whole genome shotgun (WGS) entry which is preliminary data.</text>
</comment>
<protein>
    <submittedName>
        <fullName evidence="3">Uncharacterized protein</fullName>
    </submittedName>
</protein>
<sequence>MIVPTHTLFFFPSVVFIFICPYLSLPVITTQRVADHQPPVNAAARWEEVEVAGGDVEAAGYKWRRRQGKWKHQRESQPLISTRHSHSTSHRALTQGRTLTRTRTHTRTRLRSHSTHPLRRAVTERGRLAGLRSATQPYQTPPTPTRVPPTTSTRPHPCPPTQAPQTLTFP</sequence>
<proteinExistence type="predicted"/>
<gene>
    <name evidence="3" type="ORF">E2C01_083924</name>
</gene>
<keyword evidence="2" id="KW-0472">Membrane</keyword>
<dbReference type="Proteomes" id="UP000324222">
    <property type="component" value="Unassembled WGS sequence"/>
</dbReference>
<name>A0A5B7J4X8_PORTR</name>
<dbReference type="EMBL" id="VSRR010079601">
    <property type="protein sequence ID" value="MPC88996.1"/>
    <property type="molecule type" value="Genomic_DNA"/>
</dbReference>
<organism evidence="3 4">
    <name type="scientific">Portunus trituberculatus</name>
    <name type="common">Swimming crab</name>
    <name type="synonym">Neptunus trituberculatus</name>
    <dbReference type="NCBI Taxonomy" id="210409"/>
    <lineage>
        <taxon>Eukaryota</taxon>
        <taxon>Metazoa</taxon>
        <taxon>Ecdysozoa</taxon>
        <taxon>Arthropoda</taxon>
        <taxon>Crustacea</taxon>
        <taxon>Multicrustacea</taxon>
        <taxon>Malacostraca</taxon>
        <taxon>Eumalacostraca</taxon>
        <taxon>Eucarida</taxon>
        <taxon>Decapoda</taxon>
        <taxon>Pleocyemata</taxon>
        <taxon>Brachyura</taxon>
        <taxon>Eubrachyura</taxon>
        <taxon>Portunoidea</taxon>
        <taxon>Portunidae</taxon>
        <taxon>Portuninae</taxon>
        <taxon>Portunus</taxon>
    </lineage>
</organism>
<evidence type="ECO:0000313" key="3">
    <source>
        <dbReference type="EMBL" id="MPC88996.1"/>
    </source>
</evidence>
<reference evidence="3 4" key="1">
    <citation type="submission" date="2019-05" db="EMBL/GenBank/DDBJ databases">
        <title>Another draft genome of Portunus trituberculatus and its Hox gene families provides insights of decapod evolution.</title>
        <authorList>
            <person name="Jeong J.-H."/>
            <person name="Song I."/>
            <person name="Kim S."/>
            <person name="Choi T."/>
            <person name="Kim D."/>
            <person name="Ryu S."/>
            <person name="Kim W."/>
        </authorList>
    </citation>
    <scope>NUCLEOTIDE SEQUENCE [LARGE SCALE GENOMIC DNA]</scope>
    <source>
        <tissue evidence="3">Muscle</tissue>
    </source>
</reference>
<accession>A0A5B7J4X8</accession>
<dbReference type="AlphaFoldDB" id="A0A5B7J4X8"/>
<evidence type="ECO:0000256" key="2">
    <source>
        <dbReference type="SAM" id="Phobius"/>
    </source>
</evidence>
<feature type="transmembrane region" description="Helical" evidence="2">
    <location>
        <begin position="6"/>
        <end position="25"/>
    </location>
</feature>
<keyword evidence="2" id="KW-0812">Transmembrane</keyword>
<evidence type="ECO:0000256" key="1">
    <source>
        <dbReference type="SAM" id="MobiDB-lite"/>
    </source>
</evidence>
<evidence type="ECO:0000313" key="4">
    <source>
        <dbReference type="Proteomes" id="UP000324222"/>
    </source>
</evidence>